<dbReference type="InterPro" id="IPR052698">
    <property type="entry name" value="MoCofactor_Util/Proc"/>
</dbReference>
<dbReference type="InterPro" id="IPR003777">
    <property type="entry name" value="XdhC_CoxI"/>
</dbReference>
<dbReference type="RefSeq" id="WP_121899266.1">
    <property type="nucleotide sequence ID" value="NZ_RCNT01000010.1"/>
</dbReference>
<reference evidence="3 4" key="1">
    <citation type="submission" date="2018-10" db="EMBL/GenBank/DDBJ databases">
        <authorList>
            <person name="Jung H.S."/>
            <person name="Jeon C.O."/>
        </authorList>
    </citation>
    <scope>NUCLEOTIDE SEQUENCE [LARGE SCALE GENOMIC DNA]</scope>
    <source>
        <strain evidence="3 4">MA-7-27</strain>
    </source>
</reference>
<evidence type="ECO:0000313" key="3">
    <source>
        <dbReference type="EMBL" id="RMA40856.1"/>
    </source>
</evidence>
<keyword evidence="4" id="KW-1185">Reference proteome</keyword>
<organism evidence="3 4">
    <name type="scientific">Rhodophyticola porphyridii</name>
    <dbReference type="NCBI Taxonomy" id="1852017"/>
    <lineage>
        <taxon>Bacteria</taxon>
        <taxon>Pseudomonadati</taxon>
        <taxon>Pseudomonadota</taxon>
        <taxon>Alphaproteobacteria</taxon>
        <taxon>Rhodobacterales</taxon>
        <taxon>Roseobacteraceae</taxon>
        <taxon>Rhodophyticola</taxon>
    </lineage>
</organism>
<gene>
    <name evidence="3" type="ORF">D9R08_16955</name>
</gene>
<dbReference type="Pfam" id="PF02625">
    <property type="entry name" value="XdhC_CoxI"/>
    <property type="match status" value="1"/>
</dbReference>
<name>A0A3L9Y412_9RHOB</name>
<dbReference type="EMBL" id="RCNT01000010">
    <property type="protein sequence ID" value="RMA40856.1"/>
    <property type="molecule type" value="Genomic_DNA"/>
</dbReference>
<evidence type="ECO:0000313" key="4">
    <source>
        <dbReference type="Proteomes" id="UP000281343"/>
    </source>
</evidence>
<feature type="domain" description="XdhC- CoxI" evidence="1">
    <location>
        <begin position="19"/>
        <end position="84"/>
    </location>
</feature>
<evidence type="ECO:0000259" key="2">
    <source>
        <dbReference type="Pfam" id="PF13478"/>
    </source>
</evidence>
<sequence>MTLSATEYARLEAKMQALKAAGVPFAMATVVRTVDATSAKPGGKALLDRQGTILMGWVGGGCARGAVGKAAREAIETGAPQLISLRPQELLETEGLTAGDMRDGVRFARNGCPSKGTMDVFVEPVLPLPDLVIFGTGLVAMALADLGGRLDFKVTLCGADGAEIDPALARHVPPGFEFAADGFVVVATQGQGDLAALRAAVTGDAAYVSFVGSRRKFASLVEKLQAEDASLAPHLARVHAPAGLDINAITPEEIALSVLAQITSLRRSRAVRGGDDA</sequence>
<dbReference type="AlphaFoldDB" id="A0A3L9Y412"/>
<dbReference type="InterPro" id="IPR027051">
    <property type="entry name" value="XdhC_Rossmann_dom"/>
</dbReference>
<dbReference type="Pfam" id="PF13478">
    <property type="entry name" value="XdhC_C"/>
    <property type="match status" value="1"/>
</dbReference>
<accession>A0A3L9Y412</accession>
<feature type="domain" description="XdhC Rossmann" evidence="2">
    <location>
        <begin position="131"/>
        <end position="262"/>
    </location>
</feature>
<dbReference type="OrthoDB" id="5242066at2"/>
<evidence type="ECO:0000259" key="1">
    <source>
        <dbReference type="Pfam" id="PF02625"/>
    </source>
</evidence>
<protein>
    <submittedName>
        <fullName evidence="3">XdhC /CoxI family-like protein</fullName>
    </submittedName>
</protein>
<dbReference type="PANTHER" id="PTHR30388">
    <property type="entry name" value="ALDEHYDE OXIDOREDUCTASE MOLYBDENUM COFACTOR ASSEMBLY PROTEIN"/>
    <property type="match status" value="1"/>
</dbReference>
<dbReference type="Proteomes" id="UP000281343">
    <property type="component" value="Unassembled WGS sequence"/>
</dbReference>
<dbReference type="Gene3D" id="3.40.50.720">
    <property type="entry name" value="NAD(P)-binding Rossmann-like Domain"/>
    <property type="match status" value="1"/>
</dbReference>
<proteinExistence type="predicted"/>
<comment type="caution">
    <text evidence="3">The sequence shown here is derived from an EMBL/GenBank/DDBJ whole genome shotgun (WGS) entry which is preliminary data.</text>
</comment>
<dbReference type="PANTHER" id="PTHR30388:SF6">
    <property type="entry name" value="XANTHINE DEHYDROGENASE SUBUNIT A-RELATED"/>
    <property type="match status" value="1"/>
</dbReference>